<dbReference type="Gramene" id="PRQ60981">
    <property type="protein sequence ID" value="PRQ60981"/>
    <property type="gene ID" value="RchiOBHm_Chr0c19g0500141"/>
</dbReference>
<reference evidence="1 2" key="1">
    <citation type="journal article" date="2018" name="Nat. Genet.">
        <title>The Rosa genome provides new insights in the design of modern roses.</title>
        <authorList>
            <person name="Bendahmane M."/>
        </authorList>
    </citation>
    <scope>NUCLEOTIDE SEQUENCE [LARGE SCALE GENOMIC DNA]</scope>
    <source>
        <strain evidence="2">cv. Old Blush</strain>
    </source>
</reference>
<comment type="caution">
    <text evidence="1">The sequence shown here is derived from an EMBL/GenBank/DDBJ whole genome shotgun (WGS) entry which is preliminary data.</text>
</comment>
<keyword evidence="2" id="KW-1185">Reference proteome</keyword>
<evidence type="ECO:0000313" key="1">
    <source>
        <dbReference type="EMBL" id="PRQ60981.1"/>
    </source>
</evidence>
<dbReference type="Proteomes" id="UP000238479">
    <property type="component" value="Unassembled WGS sequence"/>
</dbReference>
<dbReference type="STRING" id="74649.A0A2P6SQR0"/>
<sequence length="113" mass="11865">MSATALLQKAAQIGATSTDTSSLLGSFGLKCNNNNITSSASQAVIQVQDGSKVCGLYGTVENPGAHDHLLHMHQAKRRHIQSEESAGGGQTRDFLGVGVQTICHSSPINGYWV</sequence>
<organism evidence="1 2">
    <name type="scientific">Rosa chinensis</name>
    <name type="common">China rose</name>
    <dbReference type="NCBI Taxonomy" id="74649"/>
    <lineage>
        <taxon>Eukaryota</taxon>
        <taxon>Viridiplantae</taxon>
        <taxon>Streptophyta</taxon>
        <taxon>Embryophyta</taxon>
        <taxon>Tracheophyta</taxon>
        <taxon>Spermatophyta</taxon>
        <taxon>Magnoliopsida</taxon>
        <taxon>eudicotyledons</taxon>
        <taxon>Gunneridae</taxon>
        <taxon>Pentapetalae</taxon>
        <taxon>rosids</taxon>
        <taxon>fabids</taxon>
        <taxon>Rosales</taxon>
        <taxon>Rosaceae</taxon>
        <taxon>Rosoideae</taxon>
        <taxon>Rosoideae incertae sedis</taxon>
        <taxon>Rosa</taxon>
    </lineage>
</organism>
<protein>
    <submittedName>
        <fullName evidence="1">Uncharacterized protein</fullName>
    </submittedName>
</protein>
<proteinExistence type="predicted"/>
<name>A0A2P6SQR0_ROSCH</name>
<evidence type="ECO:0000313" key="2">
    <source>
        <dbReference type="Proteomes" id="UP000238479"/>
    </source>
</evidence>
<dbReference type="AlphaFoldDB" id="A0A2P6SQR0"/>
<accession>A0A2P6SQR0</accession>
<dbReference type="EMBL" id="PDCK01000018">
    <property type="protein sequence ID" value="PRQ60981.1"/>
    <property type="molecule type" value="Genomic_DNA"/>
</dbReference>
<gene>
    <name evidence="1" type="ORF">RchiOBHm_Chr0c19g0500141</name>
</gene>